<sequence length="152" mass="17592">MSKDHLPILDKSVEDVHMWLNALMRHLGHHDRVQAFHVLKAVMHALRDRIGPENAVHFSAQLPLFIRGLFFEGWKMSTPPSHERHLAEFLDHVARSLDENHRGNLESNVRAVFSVIWERVDQGEVAKLMRIFPSELRVLWQSPEVSARIAKA</sequence>
<dbReference type="EMBL" id="JAXCLX010000001">
    <property type="protein sequence ID" value="MDY0870972.1"/>
    <property type="molecule type" value="Genomic_DNA"/>
</dbReference>
<reference evidence="1 2" key="1">
    <citation type="journal article" date="2013" name="Antonie Van Leeuwenhoek">
        <title>Dongia rigui sp. nov., isolated from freshwater of a large wetland in Korea.</title>
        <authorList>
            <person name="Baik K.S."/>
            <person name="Hwang Y.M."/>
            <person name="Choi J.S."/>
            <person name="Kwon J."/>
            <person name="Seong C.N."/>
        </authorList>
    </citation>
    <scope>NUCLEOTIDE SEQUENCE [LARGE SCALE GENOMIC DNA]</scope>
    <source>
        <strain evidence="1 2">04SU4-P</strain>
    </source>
</reference>
<dbReference type="Proteomes" id="UP001271769">
    <property type="component" value="Unassembled WGS sequence"/>
</dbReference>
<evidence type="ECO:0000313" key="2">
    <source>
        <dbReference type="Proteomes" id="UP001271769"/>
    </source>
</evidence>
<proteinExistence type="predicted"/>
<evidence type="ECO:0000313" key="1">
    <source>
        <dbReference type="EMBL" id="MDY0870972.1"/>
    </source>
</evidence>
<gene>
    <name evidence="1" type="ORF">SMD31_03525</name>
</gene>
<keyword evidence="2" id="KW-1185">Reference proteome</keyword>
<dbReference type="InterPro" id="IPR018727">
    <property type="entry name" value="DUF2267"/>
</dbReference>
<dbReference type="InterPro" id="IPR038282">
    <property type="entry name" value="DUF2267_sf"/>
</dbReference>
<organism evidence="1 2">
    <name type="scientific">Dongia rigui</name>
    <dbReference type="NCBI Taxonomy" id="940149"/>
    <lineage>
        <taxon>Bacteria</taxon>
        <taxon>Pseudomonadati</taxon>
        <taxon>Pseudomonadota</taxon>
        <taxon>Alphaproteobacteria</taxon>
        <taxon>Rhodospirillales</taxon>
        <taxon>Dongiaceae</taxon>
        <taxon>Dongia</taxon>
    </lineage>
</organism>
<dbReference type="RefSeq" id="WP_320499343.1">
    <property type="nucleotide sequence ID" value="NZ_JAXCLX010000001.1"/>
</dbReference>
<dbReference type="Pfam" id="PF10025">
    <property type="entry name" value="DUF2267"/>
    <property type="match status" value="1"/>
</dbReference>
<accession>A0ABU5DUK8</accession>
<protein>
    <submittedName>
        <fullName evidence="1">DUF2267 domain-containing protein</fullName>
    </submittedName>
</protein>
<comment type="caution">
    <text evidence="1">The sequence shown here is derived from an EMBL/GenBank/DDBJ whole genome shotgun (WGS) entry which is preliminary data.</text>
</comment>
<dbReference type="Gene3D" id="1.10.490.110">
    <property type="entry name" value="Uncharacterized conserved protein DUF2267"/>
    <property type="match status" value="1"/>
</dbReference>
<name>A0ABU5DUK8_9PROT</name>